<name>A0A1G2DCU7_9BACT</name>
<dbReference type="InterPro" id="IPR050194">
    <property type="entry name" value="Glycosyltransferase_grp1"/>
</dbReference>
<comment type="caution">
    <text evidence="3">The sequence shown here is derived from an EMBL/GenBank/DDBJ whole genome shotgun (WGS) entry which is preliminary data.</text>
</comment>
<proteinExistence type="predicted"/>
<dbReference type="PANTHER" id="PTHR45947">
    <property type="entry name" value="SULFOQUINOVOSYL TRANSFERASE SQD2"/>
    <property type="match status" value="1"/>
</dbReference>
<feature type="domain" description="Glycosyltransferase subfamily 4-like N-terminal" evidence="2">
    <location>
        <begin position="19"/>
        <end position="211"/>
    </location>
</feature>
<organism evidence="3 4">
    <name type="scientific">Candidatus Lloydbacteria bacterium RIFCSPLOWO2_01_FULL_50_20</name>
    <dbReference type="NCBI Taxonomy" id="1798665"/>
    <lineage>
        <taxon>Bacteria</taxon>
        <taxon>Candidatus Lloydiibacteriota</taxon>
    </lineage>
</organism>
<dbReference type="Pfam" id="PF13439">
    <property type="entry name" value="Glyco_transf_4"/>
    <property type="match status" value="1"/>
</dbReference>
<dbReference type="GO" id="GO:0016757">
    <property type="term" value="F:glycosyltransferase activity"/>
    <property type="evidence" value="ECO:0007669"/>
    <property type="project" value="InterPro"/>
</dbReference>
<dbReference type="Pfam" id="PF00534">
    <property type="entry name" value="Glycos_transf_1"/>
    <property type="match status" value="1"/>
</dbReference>
<protein>
    <recommendedName>
        <fullName evidence="5">4-alpha-glucanotransferase</fullName>
    </recommendedName>
</protein>
<dbReference type="STRING" id="1798665.A2942_04370"/>
<evidence type="ECO:0000313" key="3">
    <source>
        <dbReference type="EMBL" id="OGZ11454.1"/>
    </source>
</evidence>
<dbReference type="InterPro" id="IPR028098">
    <property type="entry name" value="Glyco_trans_4-like_N"/>
</dbReference>
<dbReference type="PANTHER" id="PTHR45947:SF3">
    <property type="entry name" value="SULFOQUINOVOSYL TRANSFERASE SQD2"/>
    <property type="match status" value="1"/>
</dbReference>
<dbReference type="Gene3D" id="3.40.50.2000">
    <property type="entry name" value="Glycogen Phosphorylase B"/>
    <property type="match status" value="2"/>
</dbReference>
<gene>
    <name evidence="3" type="ORF">A2942_04370</name>
</gene>
<dbReference type="SUPFAM" id="SSF53756">
    <property type="entry name" value="UDP-Glycosyltransferase/glycogen phosphorylase"/>
    <property type="match status" value="1"/>
</dbReference>
<evidence type="ECO:0000259" key="2">
    <source>
        <dbReference type="Pfam" id="PF13439"/>
    </source>
</evidence>
<evidence type="ECO:0008006" key="5">
    <source>
        <dbReference type="Google" id="ProtNLM"/>
    </source>
</evidence>
<dbReference type="PROSITE" id="PS51257">
    <property type="entry name" value="PROKAR_LIPOPROTEIN"/>
    <property type="match status" value="1"/>
</dbReference>
<dbReference type="EMBL" id="MHLP01000037">
    <property type="protein sequence ID" value="OGZ11454.1"/>
    <property type="molecule type" value="Genomic_DNA"/>
</dbReference>
<evidence type="ECO:0000259" key="1">
    <source>
        <dbReference type="Pfam" id="PF00534"/>
    </source>
</evidence>
<sequence length="404" mass="45568">MKNIRVLMFGWEFPPHNSGGLGTACYGLSKSLSRANVSVIFVLPKKLDGFDHDFLKIIFANIRNIKFREMQTLIHPYITPDVYDEYLRTAPEHELYGLNLFDEVRRYGLQARNIAREEAHDVIHAHDWLSFRAGIEARRVSGKPLIVHVHATEFDRTGGHPNQYIYDEERRGLHAADCIVAVSQHTKNVIVEHYGIRQHKVVVVHNGIDHAEHRKALPQALTHIRAKGKKIVLFVGRLTIQKGPDYFVRVAKRVLEFEPNTLFVISGSGDMEHQIIRQAADLGLGEQIVFAGFVRDEELMKLYRAADLYVMTSVSEPFGLTALESLANGTPILVSKQSGVSEVLTHALKSDFWDIDDMADKIVNVLESKGLHETLAELGAKDVEHVTWESAAGKCADIYRNHLA</sequence>
<reference evidence="3 4" key="1">
    <citation type="journal article" date="2016" name="Nat. Commun.">
        <title>Thousands of microbial genomes shed light on interconnected biogeochemical processes in an aquifer system.</title>
        <authorList>
            <person name="Anantharaman K."/>
            <person name="Brown C.T."/>
            <person name="Hug L.A."/>
            <person name="Sharon I."/>
            <person name="Castelle C.J."/>
            <person name="Probst A.J."/>
            <person name="Thomas B.C."/>
            <person name="Singh A."/>
            <person name="Wilkins M.J."/>
            <person name="Karaoz U."/>
            <person name="Brodie E.L."/>
            <person name="Williams K.H."/>
            <person name="Hubbard S.S."/>
            <person name="Banfield J.F."/>
        </authorList>
    </citation>
    <scope>NUCLEOTIDE SEQUENCE [LARGE SCALE GENOMIC DNA]</scope>
</reference>
<dbReference type="InterPro" id="IPR001296">
    <property type="entry name" value="Glyco_trans_1"/>
</dbReference>
<feature type="domain" description="Glycosyl transferase family 1" evidence="1">
    <location>
        <begin position="226"/>
        <end position="379"/>
    </location>
</feature>
<accession>A0A1G2DCU7</accession>
<dbReference type="Proteomes" id="UP000178534">
    <property type="component" value="Unassembled WGS sequence"/>
</dbReference>
<dbReference type="CDD" id="cd03801">
    <property type="entry name" value="GT4_PimA-like"/>
    <property type="match status" value="1"/>
</dbReference>
<evidence type="ECO:0000313" key="4">
    <source>
        <dbReference type="Proteomes" id="UP000178534"/>
    </source>
</evidence>
<dbReference type="AlphaFoldDB" id="A0A1G2DCU7"/>